<dbReference type="EMBL" id="AP022314">
    <property type="protein sequence ID" value="BBU22342.1"/>
    <property type="molecule type" value="Genomic_DNA"/>
</dbReference>
<reference evidence="1 2" key="1">
    <citation type="submission" date="2019-12" db="EMBL/GenBank/DDBJ databases">
        <title>Complete genome sequence of Mycolicibacterium xenopi str. JCM15661T.</title>
        <authorList>
            <person name="Yoshida M."/>
            <person name="Fukano H."/>
            <person name="Asakura T."/>
            <person name="Hoshino Y."/>
        </authorList>
    </citation>
    <scope>NUCLEOTIDE SEQUENCE [LARGE SCALE GENOMIC DNA]</scope>
    <source>
        <strain evidence="1 2">JCM 15661T</strain>
    </source>
</reference>
<evidence type="ECO:0000313" key="1">
    <source>
        <dbReference type="EMBL" id="BBU22342.1"/>
    </source>
</evidence>
<accession>A0AAD1M0Y9</accession>
<dbReference type="KEGG" id="mxe:MYXE_21320"/>
<proteinExistence type="predicted"/>
<sequence>MRPATKRFSPDALPARSRIIDRIGGYPGESVRYERIAAMSGTRELSATRDIRASRQQVWDVLANGWTSVPNG</sequence>
<dbReference type="Proteomes" id="UP000464624">
    <property type="component" value="Chromosome"/>
</dbReference>
<protein>
    <submittedName>
        <fullName evidence="1">Uncharacterized protein</fullName>
    </submittedName>
</protein>
<evidence type="ECO:0000313" key="2">
    <source>
        <dbReference type="Proteomes" id="UP000464624"/>
    </source>
</evidence>
<organism evidence="1 2">
    <name type="scientific">Mycobacterium xenopi</name>
    <dbReference type="NCBI Taxonomy" id="1789"/>
    <lineage>
        <taxon>Bacteria</taxon>
        <taxon>Bacillati</taxon>
        <taxon>Actinomycetota</taxon>
        <taxon>Actinomycetes</taxon>
        <taxon>Mycobacteriales</taxon>
        <taxon>Mycobacteriaceae</taxon>
        <taxon>Mycobacterium</taxon>
    </lineage>
</organism>
<name>A0AAD1M0Y9_MYCXE</name>
<dbReference type="AlphaFoldDB" id="A0AAD1M0Y9"/>
<gene>
    <name evidence="1" type="ORF">MYXE_21320</name>
</gene>